<dbReference type="InterPro" id="IPR046357">
    <property type="entry name" value="PPIase_dom_sf"/>
</dbReference>
<evidence type="ECO:0000313" key="9">
    <source>
        <dbReference type="Proteomes" id="UP000192277"/>
    </source>
</evidence>
<evidence type="ECO:0000256" key="4">
    <source>
        <dbReference type="ARBA" id="ARBA00023235"/>
    </source>
</evidence>
<dbReference type="PANTHER" id="PTHR43811:SF19">
    <property type="entry name" value="39 KDA FK506-BINDING NUCLEAR PROTEIN"/>
    <property type="match status" value="1"/>
</dbReference>
<gene>
    <name evidence="8" type="ORF">A4D02_33200</name>
</gene>
<evidence type="ECO:0000256" key="5">
    <source>
        <dbReference type="PROSITE-ProRule" id="PRU00277"/>
    </source>
</evidence>
<organism evidence="8 9">
    <name type="scientific">Niastella koreensis</name>
    <dbReference type="NCBI Taxonomy" id="354356"/>
    <lineage>
        <taxon>Bacteria</taxon>
        <taxon>Pseudomonadati</taxon>
        <taxon>Bacteroidota</taxon>
        <taxon>Chitinophagia</taxon>
        <taxon>Chitinophagales</taxon>
        <taxon>Chitinophagaceae</taxon>
        <taxon>Niastella</taxon>
    </lineage>
</organism>
<dbReference type="Gene3D" id="3.10.50.40">
    <property type="match status" value="1"/>
</dbReference>
<dbReference type="RefSeq" id="WP_014217311.1">
    <property type="nucleotide sequence ID" value="NZ_LWBO01000019.1"/>
</dbReference>
<evidence type="ECO:0000313" key="8">
    <source>
        <dbReference type="EMBL" id="OQP45517.1"/>
    </source>
</evidence>
<dbReference type="EC" id="5.2.1.8" evidence="6"/>
<keyword evidence="4 5" id="KW-0413">Isomerase</keyword>
<proteinExistence type="inferred from homology"/>
<reference evidence="8 9" key="1">
    <citation type="submission" date="2016-04" db="EMBL/GenBank/DDBJ databases">
        <authorList>
            <person name="Chen L."/>
            <person name="Zhuang W."/>
            <person name="Wang G."/>
        </authorList>
    </citation>
    <scope>NUCLEOTIDE SEQUENCE [LARGE SCALE GENOMIC DNA]</scope>
    <source>
        <strain evidence="9">GR20</strain>
    </source>
</reference>
<name>A0ABX3NTD4_9BACT</name>
<feature type="domain" description="PPIase FKBP-type" evidence="7">
    <location>
        <begin position="76"/>
        <end position="162"/>
    </location>
</feature>
<comment type="catalytic activity">
    <reaction evidence="1 5 6">
        <text>[protein]-peptidylproline (omega=180) = [protein]-peptidylproline (omega=0)</text>
        <dbReference type="Rhea" id="RHEA:16237"/>
        <dbReference type="Rhea" id="RHEA-COMP:10747"/>
        <dbReference type="Rhea" id="RHEA-COMP:10748"/>
        <dbReference type="ChEBI" id="CHEBI:83833"/>
        <dbReference type="ChEBI" id="CHEBI:83834"/>
        <dbReference type="EC" id="5.2.1.8"/>
    </reaction>
</comment>
<keyword evidence="3 5" id="KW-0697">Rotamase</keyword>
<evidence type="ECO:0000256" key="3">
    <source>
        <dbReference type="ARBA" id="ARBA00023110"/>
    </source>
</evidence>
<protein>
    <recommendedName>
        <fullName evidence="6">Peptidyl-prolyl cis-trans isomerase</fullName>
        <ecNumber evidence="6">5.2.1.8</ecNumber>
    </recommendedName>
</protein>
<comment type="caution">
    <text evidence="8">The sequence shown here is derived from an EMBL/GenBank/DDBJ whole genome shotgun (WGS) entry which is preliminary data.</text>
</comment>
<comment type="similarity">
    <text evidence="2 6">Belongs to the FKBP-type PPIase family.</text>
</comment>
<keyword evidence="9" id="KW-1185">Reference proteome</keyword>
<evidence type="ECO:0000259" key="7">
    <source>
        <dbReference type="PROSITE" id="PS50059"/>
    </source>
</evidence>
<evidence type="ECO:0000256" key="6">
    <source>
        <dbReference type="RuleBase" id="RU003915"/>
    </source>
</evidence>
<dbReference type="PANTHER" id="PTHR43811">
    <property type="entry name" value="FKBP-TYPE PEPTIDYL-PROLYL CIS-TRANS ISOMERASE FKPA"/>
    <property type="match status" value="1"/>
</dbReference>
<evidence type="ECO:0000256" key="2">
    <source>
        <dbReference type="ARBA" id="ARBA00006577"/>
    </source>
</evidence>
<dbReference type="EMBL" id="LWBO01000019">
    <property type="protein sequence ID" value="OQP45517.1"/>
    <property type="molecule type" value="Genomic_DNA"/>
</dbReference>
<accession>A0ABX3NTD4</accession>
<dbReference type="SUPFAM" id="SSF54534">
    <property type="entry name" value="FKBP-like"/>
    <property type="match status" value="1"/>
</dbReference>
<dbReference type="PROSITE" id="PS50059">
    <property type="entry name" value="FKBP_PPIASE"/>
    <property type="match status" value="1"/>
</dbReference>
<evidence type="ECO:0000256" key="1">
    <source>
        <dbReference type="ARBA" id="ARBA00000971"/>
    </source>
</evidence>
<dbReference type="Pfam" id="PF00254">
    <property type="entry name" value="FKBP_C"/>
    <property type="match status" value="1"/>
</dbReference>
<dbReference type="InterPro" id="IPR001179">
    <property type="entry name" value="PPIase_FKBP_dom"/>
</dbReference>
<dbReference type="Proteomes" id="UP000192277">
    <property type="component" value="Unassembled WGS sequence"/>
</dbReference>
<sequence length="162" mass="17449">MRNLVWGLLCFVLLNACKKDSGCGYSDQKIVAPVAEQQAVKDYLTSNNINSALKDSTGFYYEILNTGDGTGTPGLCSQVELNYTGQLTSGHVFDQANTAFTLGATIEGLRKGLPLIKKGGHIKLYIPPTLAYGNTDVKDNSGTVVIPANSILIFDITMNSFY</sequence>